<keyword evidence="2" id="KW-1185">Reference proteome</keyword>
<accession>A0ABX1T8I7</accession>
<evidence type="ECO:0000313" key="1">
    <source>
        <dbReference type="EMBL" id="NMQ05286.1"/>
    </source>
</evidence>
<sequence length="124" mass="12080">MSNPSLIKNFSAGAAISPFRQVKFSAAETVIQGAAATDATIGVANEVGAASGERQDVVLDGIAYIEAGAAVTIGTLITSDATGRAVTAAPAAGTNNRIVGIALDAATAAGDVIRVLLAPGSVQG</sequence>
<name>A0ABX1T8I7_9PROT</name>
<dbReference type="Proteomes" id="UP000886469">
    <property type="component" value="Unassembled WGS sequence"/>
</dbReference>
<comment type="caution">
    <text evidence="1">The sequence shown here is derived from an EMBL/GenBank/DDBJ whole genome shotgun (WGS) entry which is preliminary data.</text>
</comment>
<reference evidence="1" key="1">
    <citation type="submission" date="2019-03" db="EMBL/GenBank/DDBJ databases">
        <title>Metabolic reconstructions from genomes of highly enriched 'Candidatus Accumulibacter' and 'Candidatus Competibacter' bioreactor populations.</title>
        <authorList>
            <person name="Annavajhala M.K."/>
            <person name="Welles L."/>
            <person name="Abbas B."/>
            <person name="Sorokin D."/>
            <person name="Park H."/>
            <person name="Van Loosdrecht M."/>
            <person name="Chandran K."/>
        </authorList>
    </citation>
    <scope>NUCLEOTIDE SEQUENCE</scope>
    <source>
        <strain evidence="1">SBR_L</strain>
    </source>
</reference>
<proteinExistence type="predicted"/>
<dbReference type="EMBL" id="SPMX01000018">
    <property type="protein sequence ID" value="NMQ05286.1"/>
    <property type="molecule type" value="Genomic_DNA"/>
</dbReference>
<dbReference type="InterPro" id="IPR011231">
    <property type="entry name" value="Phage_VT1-Sakai_H0018"/>
</dbReference>
<dbReference type="RefSeq" id="WP_169070051.1">
    <property type="nucleotide sequence ID" value="NZ_SPMX01000018.1"/>
</dbReference>
<gene>
    <name evidence="1" type="ORF">E4Q08_08380</name>
</gene>
<evidence type="ECO:0000313" key="2">
    <source>
        <dbReference type="Proteomes" id="UP000886469"/>
    </source>
</evidence>
<organism evidence="1 2">
    <name type="scientific">Candidatus Accumulibacter contiguus</name>
    <dbReference type="NCBI Taxonomy" id="2954381"/>
    <lineage>
        <taxon>Bacteria</taxon>
        <taxon>Pseudomonadati</taxon>
        <taxon>Pseudomonadota</taxon>
        <taxon>Betaproteobacteria</taxon>
        <taxon>Candidatus Accumulibacter</taxon>
    </lineage>
</organism>
<dbReference type="Pfam" id="PF09956">
    <property type="entry name" value="Phage_cement_2"/>
    <property type="match status" value="1"/>
</dbReference>
<protein>
    <submittedName>
        <fullName evidence="1">DUF2190 family protein</fullName>
    </submittedName>
</protein>